<sequence>MDRTTRRERFAGAAVLEPPAEDADRAPAAGEPSVEAAVEADPDVVVGAGSAGALGTEVAEAGEDAVGSTADEG</sequence>
<evidence type="ECO:0000256" key="1">
    <source>
        <dbReference type="SAM" id="MobiDB-lite"/>
    </source>
</evidence>
<keyword evidence="3" id="KW-1185">Reference proteome</keyword>
<reference evidence="3" key="1">
    <citation type="journal article" date="2019" name="Int. J. Syst. Evol. Microbiol.">
        <title>The Global Catalogue of Microorganisms (GCM) 10K type strain sequencing project: providing services to taxonomists for standard genome sequencing and annotation.</title>
        <authorList>
            <consortium name="The Broad Institute Genomics Platform"/>
            <consortium name="The Broad Institute Genome Sequencing Center for Infectious Disease"/>
            <person name="Wu L."/>
            <person name="Ma J."/>
        </authorList>
    </citation>
    <scope>NUCLEOTIDE SEQUENCE [LARGE SCALE GENOMIC DNA]</scope>
    <source>
        <strain evidence="3">NBRC 108565</strain>
    </source>
</reference>
<feature type="region of interest" description="Disordered" evidence="1">
    <location>
        <begin position="1"/>
        <end position="40"/>
    </location>
</feature>
<proteinExistence type="predicted"/>
<organism evidence="2 3">
    <name type="scientific">Paraoerskovia sediminicola</name>
    <dbReference type="NCBI Taxonomy" id="1138587"/>
    <lineage>
        <taxon>Bacteria</taxon>
        <taxon>Bacillati</taxon>
        <taxon>Actinomycetota</taxon>
        <taxon>Actinomycetes</taxon>
        <taxon>Micrococcales</taxon>
        <taxon>Cellulomonadaceae</taxon>
        <taxon>Paraoerskovia</taxon>
    </lineage>
</organism>
<name>A0ABN6XIK9_9CELL</name>
<dbReference type="Proteomes" id="UP001321475">
    <property type="component" value="Chromosome"/>
</dbReference>
<feature type="compositionally biased region" description="Low complexity" evidence="1">
    <location>
        <begin position="26"/>
        <end position="40"/>
    </location>
</feature>
<evidence type="ECO:0000313" key="2">
    <source>
        <dbReference type="EMBL" id="BDZ43118.1"/>
    </source>
</evidence>
<gene>
    <name evidence="2" type="ORF">GCM10025865_24170</name>
</gene>
<feature type="compositionally biased region" description="Basic and acidic residues" evidence="1">
    <location>
        <begin position="1"/>
        <end position="10"/>
    </location>
</feature>
<evidence type="ECO:0000313" key="3">
    <source>
        <dbReference type="Proteomes" id="UP001321475"/>
    </source>
</evidence>
<dbReference type="EMBL" id="AP027729">
    <property type="protein sequence ID" value="BDZ43118.1"/>
    <property type="molecule type" value="Genomic_DNA"/>
</dbReference>
<accession>A0ABN6XIK9</accession>
<dbReference type="RefSeq" id="WP_286217436.1">
    <property type="nucleotide sequence ID" value="NZ_AP027729.1"/>
</dbReference>
<protein>
    <submittedName>
        <fullName evidence="2">Uncharacterized protein</fullName>
    </submittedName>
</protein>